<dbReference type="GeneID" id="106817785"/>
<evidence type="ECO:0000256" key="2">
    <source>
        <dbReference type="ARBA" id="ARBA00031845"/>
    </source>
</evidence>
<reference evidence="4" key="1">
    <citation type="submission" date="2025-08" db="UniProtKB">
        <authorList>
            <consortium name="RefSeq"/>
        </authorList>
    </citation>
    <scope>IDENTIFICATION</scope>
</reference>
<dbReference type="InterPro" id="IPR013940">
    <property type="entry name" value="Spo22/ZIP4/TEX11"/>
</dbReference>
<sequence>MPSSEANVNLLSTVTQVQALANKIGNGREALTDDATFTSLTDKLLQLTECLPSLDMTVLEHRAVEPMVQSSAVTLWNKAVTSQSKGVLSPRQRAMLRHISCQLIFVATGRISKPEVYKKQAMVALKSGRAWMAFAQEKWEEASKYSNAAKDMLLRLPKEAAYLSMLYYNFGVECYGRNLFERAVTWLRESYELGKDHNAVSPRDQARTMRLLASSYLEWDSQKYTELASNAISLANHEYSHASGLYLKLKILLCACGLAADEQHLQTALLECLHHADLSLDLGLGAVELCAKHKRYSLAVLGSKEMQERFSDALGIQRIRTFSVELLIQSGQTEDAETMLKQCITGDQGACTALDDSTRKCFNVIIWDQAAKLFEAQQFADASRWYNYSLELIRTDGQTEKNKPLIVAKLQRNLCSCYISLKDLNKAKSAVDLAHEGDPQCAYTCYLQFKLALLQENTAQGELITNSKDIAVMALEDLVRLSSNTQQVLIALRCLVRLRLAAEDDAGTQTGKIYSYVKEAYDRLSTPGGAGMQNEITWFIKVSWNMGLQSDKDCKSLMQFFSCCCQLCALCPRDTKALLRQKSCMLLCAAASLQISDETCDRDVKKKQLEETLQLVQKCHQICKEIKTADVGKDNTAVLLLLYEFEAQAQLREDAAAMTTLLDRALSHPQADGKLFDTIAGVAVKYGRSVGHREVATRALKAAVRKYLGTPSPDVPRIR</sequence>
<name>A0ABM1F0J8_PRICU</name>
<gene>
    <name evidence="4" type="primary">LOC106817785</name>
</gene>
<dbReference type="RefSeq" id="XP_014677969.1">
    <property type="nucleotide sequence ID" value="XM_014822483.1"/>
</dbReference>
<accession>A0ABM1F0J8</accession>
<keyword evidence="1" id="KW-0469">Meiosis</keyword>
<keyword evidence="3" id="KW-1185">Reference proteome</keyword>
<evidence type="ECO:0000313" key="4">
    <source>
        <dbReference type="RefSeq" id="XP_014677969.1"/>
    </source>
</evidence>
<dbReference type="Proteomes" id="UP000695022">
    <property type="component" value="Unplaced"/>
</dbReference>
<evidence type="ECO:0000256" key="1">
    <source>
        <dbReference type="ARBA" id="ARBA00023254"/>
    </source>
</evidence>
<proteinExistence type="predicted"/>
<dbReference type="PANTHER" id="PTHR47083:SF1">
    <property type="entry name" value="TESTIS-EXPRESSED PROTEIN 11"/>
    <property type="match status" value="1"/>
</dbReference>
<dbReference type="SUPFAM" id="SSF48452">
    <property type="entry name" value="TPR-like"/>
    <property type="match status" value="2"/>
</dbReference>
<dbReference type="PANTHER" id="PTHR47083">
    <property type="entry name" value="TESTIS-EXPRESSED PROTEIN 11"/>
    <property type="match status" value="1"/>
</dbReference>
<protein>
    <recommendedName>
        <fullName evidence="2">Protein ZIP4 homolog</fullName>
    </recommendedName>
</protein>
<dbReference type="InterPro" id="IPR042861">
    <property type="entry name" value="TEX11"/>
</dbReference>
<dbReference type="InterPro" id="IPR011990">
    <property type="entry name" value="TPR-like_helical_dom_sf"/>
</dbReference>
<organism evidence="3 4">
    <name type="scientific">Priapulus caudatus</name>
    <name type="common">Priapulid worm</name>
    <dbReference type="NCBI Taxonomy" id="37621"/>
    <lineage>
        <taxon>Eukaryota</taxon>
        <taxon>Metazoa</taxon>
        <taxon>Ecdysozoa</taxon>
        <taxon>Scalidophora</taxon>
        <taxon>Priapulida</taxon>
        <taxon>Priapulimorpha</taxon>
        <taxon>Priapulimorphida</taxon>
        <taxon>Priapulidae</taxon>
        <taxon>Priapulus</taxon>
    </lineage>
</organism>
<evidence type="ECO:0000313" key="3">
    <source>
        <dbReference type="Proteomes" id="UP000695022"/>
    </source>
</evidence>
<dbReference type="Gene3D" id="1.25.40.10">
    <property type="entry name" value="Tetratricopeptide repeat domain"/>
    <property type="match status" value="1"/>
</dbReference>
<dbReference type="Pfam" id="PF08631">
    <property type="entry name" value="SPO22"/>
    <property type="match status" value="1"/>
</dbReference>